<dbReference type="RefSeq" id="WP_119574075.1">
    <property type="nucleotide sequence ID" value="NZ_QXEC01000005.1"/>
</dbReference>
<organism evidence="3 4">
    <name type="scientific">Micromonospora radicis</name>
    <dbReference type="NCBI Taxonomy" id="1894971"/>
    <lineage>
        <taxon>Bacteria</taxon>
        <taxon>Bacillati</taxon>
        <taxon>Actinomycetota</taxon>
        <taxon>Actinomycetes</taxon>
        <taxon>Micromonosporales</taxon>
        <taxon>Micromonosporaceae</taxon>
        <taxon>Micromonospora</taxon>
    </lineage>
</organism>
<keyword evidence="4" id="KW-1185">Reference proteome</keyword>
<evidence type="ECO:0000256" key="1">
    <source>
        <dbReference type="SAM" id="MobiDB-lite"/>
    </source>
</evidence>
<evidence type="ECO:0000313" key="3">
    <source>
        <dbReference type="EMBL" id="RIV39747.1"/>
    </source>
</evidence>
<protein>
    <recommendedName>
        <fullName evidence="5">TraD/TraG TraM recognition site domain-containing protein</fullName>
    </recommendedName>
</protein>
<name>A0A418MYH3_9ACTN</name>
<evidence type="ECO:0000313" key="4">
    <source>
        <dbReference type="Proteomes" id="UP000283832"/>
    </source>
</evidence>
<dbReference type="AlphaFoldDB" id="A0A418MYH3"/>
<proteinExistence type="predicted"/>
<evidence type="ECO:0000256" key="2">
    <source>
        <dbReference type="SAM" id="Phobius"/>
    </source>
</evidence>
<sequence>MTGPPSAQPVLPTWSDQLADRLFTSPPRWGWQAADEPAAAATVDLPPPRPAWVEPPHPDTTALRQARSRAVSRLVRRSAFAVVAVFAFSTYQLVIEEGVDAYGDSAREVYAVVLLVVAALLGIGLLRAAAAIAATKRALDAFEQPYRVFRAEEQRRHRRALDEWQAAVHRHQAATVGANRGRAGPLWYPVHPLAQPTRVDVLGGDPHRHGWAGLLVTLGTSVLAAGDRITVLDLTGQDVGGGLLAVARARRLAVDRLDLPADAGRVDLLAGLSPADLADCLGYALTARREPGDLRHERALATEVLRRVADCLTGEVTFARLAAGVRVLRQVTPGPGLSPTELARLAEQVGELGQDESTGRQLRFLSHQLDTLGPLTPVTGRTPWSASTVSVVATTGGRDDRGERLDHLLVQLVQRSLPGLGGCLVVAGADHLGVATLDLLSGHARAAGVRLVLMIDHPQGELEKIAGTGGAVCLMKMYNHRDAAMAADFVGRGHRFVVNQITRQVGRTFTDGGGDNLSASTSHGSGAKPGFLGGRGGVRDLSESRGHTWTGLRTWSLADNLSTSTTTGRVYEFIVEPQQILGLPETAFILVDNSAHGRRVVMADGNPGICLLDRVSPTPEPDRR</sequence>
<keyword evidence="2" id="KW-0472">Membrane</keyword>
<comment type="caution">
    <text evidence="3">The sequence shown here is derived from an EMBL/GenBank/DDBJ whole genome shotgun (WGS) entry which is preliminary data.</text>
</comment>
<feature type="region of interest" description="Disordered" evidence="1">
    <location>
        <begin position="512"/>
        <end position="537"/>
    </location>
</feature>
<keyword evidence="2" id="KW-0812">Transmembrane</keyword>
<gene>
    <name evidence="3" type="ORF">D2L64_08055</name>
</gene>
<dbReference type="Proteomes" id="UP000283832">
    <property type="component" value="Unassembled WGS sequence"/>
</dbReference>
<dbReference type="OrthoDB" id="3797687at2"/>
<evidence type="ECO:0008006" key="5">
    <source>
        <dbReference type="Google" id="ProtNLM"/>
    </source>
</evidence>
<reference evidence="3 4" key="1">
    <citation type="submission" date="2018-08" db="EMBL/GenBank/DDBJ databases">
        <title>Jishengella sp. nov., isolated from a root of Azadirachta indica A. Juss. var. siamensis Valenton.</title>
        <authorList>
            <person name="Kuncharoen N."/>
            <person name="Tanasupawat S."/>
            <person name="Kudo T."/>
            <person name="Ohkuma M."/>
        </authorList>
    </citation>
    <scope>NUCLEOTIDE SEQUENCE [LARGE SCALE GENOMIC DNA]</scope>
    <source>
        <strain evidence="3 4">AZ1-13</strain>
    </source>
</reference>
<feature type="transmembrane region" description="Helical" evidence="2">
    <location>
        <begin position="109"/>
        <end position="130"/>
    </location>
</feature>
<keyword evidence="2" id="KW-1133">Transmembrane helix</keyword>
<dbReference type="EMBL" id="QXEC01000005">
    <property type="protein sequence ID" value="RIV39747.1"/>
    <property type="molecule type" value="Genomic_DNA"/>
</dbReference>
<accession>A0A418MYH3</accession>